<comment type="caution">
    <text evidence="16">The sequence shown here is derived from an EMBL/GenBank/DDBJ whole genome shotgun (WGS) entry which is preliminary data.</text>
</comment>
<dbReference type="PANTHER" id="PTHR32552:SF81">
    <property type="entry name" value="TONB-DEPENDENT OUTER MEMBRANE RECEPTOR"/>
    <property type="match status" value="1"/>
</dbReference>
<protein>
    <recommendedName>
        <fullName evidence="18">TonB-dependent receptor</fullName>
    </recommendedName>
</protein>
<comment type="similarity">
    <text evidence="11 12">Belongs to the TonB-dependent receptor family.</text>
</comment>
<evidence type="ECO:0000256" key="12">
    <source>
        <dbReference type="RuleBase" id="RU003357"/>
    </source>
</evidence>
<evidence type="ECO:0000256" key="1">
    <source>
        <dbReference type="ARBA" id="ARBA00004571"/>
    </source>
</evidence>
<dbReference type="Gene3D" id="2.40.170.20">
    <property type="entry name" value="TonB-dependent receptor, beta-barrel domain"/>
    <property type="match status" value="1"/>
</dbReference>
<name>A0A0R0CQD4_9GAMM</name>
<dbReference type="CDD" id="cd01347">
    <property type="entry name" value="ligand_gated_channel"/>
    <property type="match status" value="1"/>
</dbReference>
<dbReference type="AlphaFoldDB" id="A0A0R0CQD4"/>
<organism evidence="16 17">
    <name type="scientific">Stenotrophomonas terrae</name>
    <dbReference type="NCBI Taxonomy" id="405446"/>
    <lineage>
        <taxon>Bacteria</taxon>
        <taxon>Pseudomonadati</taxon>
        <taxon>Pseudomonadota</taxon>
        <taxon>Gammaproteobacteria</taxon>
        <taxon>Lysobacterales</taxon>
        <taxon>Lysobacteraceae</taxon>
        <taxon>Stenotrophomonas</taxon>
    </lineage>
</organism>
<keyword evidence="17" id="KW-1185">Reference proteome</keyword>
<proteinExistence type="inferred from homology"/>
<keyword evidence="6" id="KW-0408">Iron</keyword>
<evidence type="ECO:0000256" key="8">
    <source>
        <dbReference type="ARBA" id="ARBA00023077"/>
    </source>
</evidence>
<keyword evidence="5 11" id="KW-0812">Transmembrane</keyword>
<feature type="domain" description="TonB-dependent receptor plug" evidence="15">
    <location>
        <begin position="37"/>
        <end position="147"/>
    </location>
</feature>
<reference evidence="16 17" key="1">
    <citation type="submission" date="2015-05" db="EMBL/GenBank/DDBJ databases">
        <title>Genome sequencing and analysis of members of genus Stenotrophomonas.</title>
        <authorList>
            <person name="Patil P.P."/>
            <person name="Midha S."/>
            <person name="Patil P.B."/>
        </authorList>
    </citation>
    <scope>NUCLEOTIDE SEQUENCE [LARGE SCALE GENOMIC DNA]</scope>
    <source>
        <strain evidence="16 17">DSM 18941</strain>
    </source>
</reference>
<evidence type="ECO:0000256" key="9">
    <source>
        <dbReference type="ARBA" id="ARBA00023136"/>
    </source>
</evidence>
<dbReference type="SUPFAM" id="SSF56935">
    <property type="entry name" value="Porins"/>
    <property type="match status" value="1"/>
</dbReference>
<dbReference type="Pfam" id="PF07715">
    <property type="entry name" value="Plug"/>
    <property type="match status" value="1"/>
</dbReference>
<dbReference type="InterPro" id="IPR000531">
    <property type="entry name" value="Beta-barrel_TonB"/>
</dbReference>
<dbReference type="PROSITE" id="PS52016">
    <property type="entry name" value="TONB_DEPENDENT_REC_3"/>
    <property type="match status" value="1"/>
</dbReference>
<evidence type="ECO:0000256" key="5">
    <source>
        <dbReference type="ARBA" id="ARBA00022692"/>
    </source>
</evidence>
<dbReference type="GO" id="GO:0006826">
    <property type="term" value="P:iron ion transport"/>
    <property type="evidence" value="ECO:0007669"/>
    <property type="project" value="UniProtKB-KW"/>
</dbReference>
<dbReference type="InterPro" id="IPR036942">
    <property type="entry name" value="Beta-barrel_TonB_sf"/>
</dbReference>
<keyword evidence="4" id="KW-0410">Iron transport</keyword>
<feature type="compositionally biased region" description="Low complexity" evidence="13">
    <location>
        <begin position="1"/>
        <end position="16"/>
    </location>
</feature>
<dbReference type="PATRIC" id="fig|405446.3.peg.3068"/>
<dbReference type="Pfam" id="PF00593">
    <property type="entry name" value="TonB_dep_Rec_b-barrel"/>
    <property type="match status" value="1"/>
</dbReference>
<evidence type="ECO:0000256" key="11">
    <source>
        <dbReference type="PROSITE-ProRule" id="PRU01360"/>
    </source>
</evidence>
<keyword evidence="7" id="KW-0406">Ion transport</keyword>
<evidence type="ECO:0000256" key="7">
    <source>
        <dbReference type="ARBA" id="ARBA00023065"/>
    </source>
</evidence>
<evidence type="ECO:0000256" key="13">
    <source>
        <dbReference type="SAM" id="MobiDB-lite"/>
    </source>
</evidence>
<dbReference type="EMBL" id="LDJJ01000006">
    <property type="protein sequence ID" value="KRG72220.1"/>
    <property type="molecule type" value="Genomic_DNA"/>
</dbReference>
<feature type="region of interest" description="Disordered" evidence="13">
    <location>
        <begin position="1"/>
        <end position="20"/>
    </location>
</feature>
<gene>
    <name evidence="16" type="ORF">ABB27_02180</name>
</gene>
<evidence type="ECO:0000256" key="6">
    <source>
        <dbReference type="ARBA" id="ARBA00023004"/>
    </source>
</evidence>
<evidence type="ECO:0008006" key="18">
    <source>
        <dbReference type="Google" id="ProtNLM"/>
    </source>
</evidence>
<accession>A0A0R0CQD4</accession>
<dbReference type="InterPro" id="IPR039426">
    <property type="entry name" value="TonB-dep_rcpt-like"/>
</dbReference>
<dbReference type="GO" id="GO:0009279">
    <property type="term" value="C:cell outer membrane"/>
    <property type="evidence" value="ECO:0007669"/>
    <property type="project" value="UniProtKB-SubCell"/>
</dbReference>
<sequence>MAAAHPALAQDAAGGAEPTTKDLDTVMVRSTHQVKPLQSTPISISVVTAEQLDRTNMSSISDLQYVAPGVSFSATAGTANGGGFQVRGIGTQAFSVASEQTVGTVVDDVVIGIPRDPGVAGFSDIEHIEVLRGPQGTLFGKNASAGIVNISTRAPEIGTTSGSAALSLGERNEHVARLTANLGISDTSALRLSAYYKDQDGATANAFHDWNIGDQTGRGIRGKWLWKPTEQLDILVAAERQTLFNRGVATLYSLGTEENYNASFAGFGHIGGDSFTSQADADAFAFQGVTGFSTKADLRLANDAQLTSITAYRASTVNQVHDIDQSPADFINKNITTIRAHQISQEFRLAGATQDERLDYVLGAYYANVDSTYEYYAYGGFNFDPVPPSVYLSLTGPRQHIHADTKSHALYANLGYKLTDRWSTSAGLRYTHDKVVASMTPIEMPTAEGKPVIYLGTILPSQGEISKQNVSGKLALQFQQNATLMWYANIATGYKGPTIDPIWNQSTLIQPEKSTAYELGAKSQFFDRSLTVNVSLYKTDYKDFQAQVYIPQTLGWAMSNAGEMRTKGAELEVSWRPSADFSLIATGALTDAEFRDYFTTCENNRDAPCRLVDGIVQADLTGFTPPYVSKYSYSLSGNYYHALGNGLAVNANAGWSYKSHFYNTAAQSSTRTPGYGVANLSVGIGAEDGKWEVSLYARNLLDKHYRSLIDYSPTLNSGGLMQYLSPDSFRTAGVSLTLNF</sequence>
<evidence type="ECO:0000256" key="4">
    <source>
        <dbReference type="ARBA" id="ARBA00022496"/>
    </source>
</evidence>
<evidence type="ECO:0000259" key="14">
    <source>
        <dbReference type="Pfam" id="PF00593"/>
    </source>
</evidence>
<keyword evidence="8 12" id="KW-0798">TonB box</keyword>
<keyword evidence="9 11" id="KW-0472">Membrane</keyword>
<evidence type="ECO:0000256" key="2">
    <source>
        <dbReference type="ARBA" id="ARBA00022448"/>
    </source>
</evidence>
<evidence type="ECO:0000259" key="15">
    <source>
        <dbReference type="Pfam" id="PF07715"/>
    </source>
</evidence>
<evidence type="ECO:0000256" key="3">
    <source>
        <dbReference type="ARBA" id="ARBA00022452"/>
    </source>
</evidence>
<keyword evidence="2 11" id="KW-0813">Transport</keyword>
<dbReference type="Proteomes" id="UP000051863">
    <property type="component" value="Unassembled WGS sequence"/>
</dbReference>
<comment type="subcellular location">
    <subcellularLocation>
        <location evidence="1 11">Cell outer membrane</location>
        <topology evidence="1 11">Multi-pass membrane protein</topology>
    </subcellularLocation>
</comment>
<dbReference type="PANTHER" id="PTHR32552">
    <property type="entry name" value="FERRICHROME IRON RECEPTOR-RELATED"/>
    <property type="match status" value="1"/>
</dbReference>
<keyword evidence="10 11" id="KW-0998">Cell outer membrane</keyword>
<dbReference type="InterPro" id="IPR012910">
    <property type="entry name" value="Plug_dom"/>
</dbReference>
<feature type="domain" description="TonB-dependent receptor-like beta-barrel" evidence="14">
    <location>
        <begin position="247"/>
        <end position="700"/>
    </location>
</feature>
<evidence type="ECO:0000256" key="10">
    <source>
        <dbReference type="ARBA" id="ARBA00023237"/>
    </source>
</evidence>
<keyword evidence="3 11" id="KW-1134">Transmembrane beta strand</keyword>
<evidence type="ECO:0000313" key="17">
    <source>
        <dbReference type="Proteomes" id="UP000051863"/>
    </source>
</evidence>
<evidence type="ECO:0000313" key="16">
    <source>
        <dbReference type="EMBL" id="KRG72220.1"/>
    </source>
</evidence>